<reference evidence="4" key="2">
    <citation type="submission" date="2025-09" db="UniProtKB">
        <authorList>
            <consortium name="Ensembl"/>
        </authorList>
    </citation>
    <scope>IDENTIFICATION</scope>
</reference>
<dbReference type="Gene3D" id="3.40.50.300">
    <property type="entry name" value="P-loop containing nucleotide triphosphate hydrolases"/>
    <property type="match status" value="1"/>
</dbReference>
<proteinExistence type="inferred from homology"/>
<keyword evidence="2" id="KW-1133">Transmembrane helix</keyword>
<evidence type="ECO:0000313" key="4">
    <source>
        <dbReference type="Ensembl" id="ENSTMTP00000019403.1"/>
    </source>
</evidence>
<feature type="transmembrane region" description="Helical" evidence="2">
    <location>
        <begin position="31"/>
        <end position="50"/>
    </location>
</feature>
<accession>A0A674JFI4</accession>
<dbReference type="InterPro" id="IPR027417">
    <property type="entry name" value="P-loop_NTPase"/>
</dbReference>
<keyword evidence="2" id="KW-0812">Transmembrane</keyword>
<feature type="domain" description="Sulfotransferase" evidence="3">
    <location>
        <begin position="58"/>
        <end position="353"/>
    </location>
</feature>
<dbReference type="SUPFAM" id="SSF52540">
    <property type="entry name" value="P-loop containing nucleoside triphosphate hydrolases"/>
    <property type="match status" value="1"/>
</dbReference>
<evidence type="ECO:0000256" key="1">
    <source>
        <dbReference type="RuleBase" id="RU361155"/>
    </source>
</evidence>
<evidence type="ECO:0000313" key="5">
    <source>
        <dbReference type="Proteomes" id="UP000472274"/>
    </source>
</evidence>
<dbReference type="Pfam" id="PF00685">
    <property type="entry name" value="Sulfotransfer_1"/>
    <property type="match status" value="1"/>
</dbReference>
<dbReference type="AlphaFoldDB" id="A0A674JFI4"/>
<reference evidence="4" key="1">
    <citation type="submission" date="2025-08" db="UniProtKB">
        <authorList>
            <consortium name="Ensembl"/>
        </authorList>
    </citation>
    <scope>IDENTIFICATION</scope>
</reference>
<keyword evidence="2" id="KW-0472">Membrane</keyword>
<dbReference type="GO" id="GO:0018146">
    <property type="term" value="P:keratan sulfate proteoglycan biosynthetic process"/>
    <property type="evidence" value="ECO:0007669"/>
    <property type="project" value="TreeGrafter"/>
</dbReference>
<dbReference type="Proteomes" id="UP000472274">
    <property type="component" value="Unplaced"/>
</dbReference>
<dbReference type="GO" id="GO:0001517">
    <property type="term" value="F:N-acetylglucosamine 6-O-sulfotransferase activity"/>
    <property type="evidence" value="ECO:0007669"/>
    <property type="project" value="TreeGrafter"/>
</dbReference>
<evidence type="ECO:0000259" key="3">
    <source>
        <dbReference type="Pfam" id="PF00685"/>
    </source>
</evidence>
<dbReference type="GO" id="GO:0006044">
    <property type="term" value="P:N-acetylglucosamine metabolic process"/>
    <property type="evidence" value="ECO:0007669"/>
    <property type="project" value="TreeGrafter"/>
</dbReference>
<name>A0A674JFI4_9SAUR</name>
<evidence type="ECO:0000256" key="2">
    <source>
        <dbReference type="SAM" id="Phobius"/>
    </source>
</evidence>
<keyword evidence="1" id="KW-0808">Transferase</keyword>
<dbReference type="InterPro" id="IPR000863">
    <property type="entry name" value="Sulfotransferase_dom"/>
</dbReference>
<comment type="similarity">
    <text evidence="1">Belongs to the sulfotransferase 1 family.</text>
</comment>
<dbReference type="EC" id="2.8.2.-" evidence="1"/>
<sequence>DLSRLGVGNGAVSWSRPPAGRMFTRVTTQRLLLLLSSMLLLLWLGCWHGAVPPPPGRTHILLLSSWRSGSTFAGQLFSQHPDVFYLMEPAKHVWYHLPGGSPELLQGPARNLLHALFRCEMAALQDFGADAHWASQIFMWPMSRALCSPPACEAFRRGDIMRPVECQAHCDASPLEKAAEACITYSHVALKVVRFFQLEALYPLLADPALDLRIIHLLISLYPDDLLISRAHNATPNARLVMRKVCHSQAGMYLAALRHPPPALRGRYLLTRYEDLVRDPVGQVAEWYHYTGLASSPRLEAWVHNITHWSGPQDPEVLQVRRDASKVSQAWRHQLSFHQVQEVQEICKPAMEVFGYQPVSSEEEQRDLAKDLVLPREEIEAQMKGSSVFSDLH</sequence>
<organism evidence="4 5">
    <name type="scientific">Terrapene triunguis</name>
    <name type="common">Three-toed box turtle</name>
    <dbReference type="NCBI Taxonomy" id="2587831"/>
    <lineage>
        <taxon>Eukaryota</taxon>
        <taxon>Metazoa</taxon>
        <taxon>Chordata</taxon>
        <taxon>Craniata</taxon>
        <taxon>Vertebrata</taxon>
        <taxon>Euteleostomi</taxon>
        <taxon>Archelosauria</taxon>
        <taxon>Testudinata</taxon>
        <taxon>Testudines</taxon>
        <taxon>Cryptodira</taxon>
        <taxon>Durocryptodira</taxon>
        <taxon>Testudinoidea</taxon>
        <taxon>Emydidae</taxon>
        <taxon>Terrapene</taxon>
    </lineage>
</organism>
<dbReference type="InterPro" id="IPR051135">
    <property type="entry name" value="Gal/GlcNAc/GalNAc_ST"/>
</dbReference>
<dbReference type="PANTHER" id="PTHR10704">
    <property type="entry name" value="CARBOHYDRATE SULFOTRANSFERASE"/>
    <property type="match status" value="1"/>
</dbReference>
<dbReference type="InParanoid" id="A0A674JFI4"/>
<dbReference type="GO" id="GO:0006790">
    <property type="term" value="P:sulfur compound metabolic process"/>
    <property type="evidence" value="ECO:0007669"/>
    <property type="project" value="TreeGrafter"/>
</dbReference>
<keyword evidence="5" id="KW-1185">Reference proteome</keyword>
<dbReference type="PANTHER" id="PTHR10704:SF4">
    <property type="entry name" value="CARBOHYDRATE SULFOTRANSFERASE 6"/>
    <property type="match status" value="1"/>
</dbReference>
<dbReference type="GeneTree" id="ENSGT00940000162986"/>
<protein>
    <recommendedName>
        <fullName evidence="1">Sulfotransferase</fullName>
        <ecNumber evidence="1">2.8.2.-</ecNumber>
    </recommendedName>
</protein>
<dbReference type="Ensembl" id="ENSTMTT00000020087.1">
    <property type="protein sequence ID" value="ENSTMTP00000019403.1"/>
    <property type="gene ID" value="ENSTMTG00000014254.1"/>
</dbReference>